<evidence type="ECO:0000256" key="1">
    <source>
        <dbReference type="SAM" id="MobiDB-lite"/>
    </source>
</evidence>
<feature type="region of interest" description="Disordered" evidence="1">
    <location>
        <begin position="106"/>
        <end position="139"/>
    </location>
</feature>
<feature type="compositionally biased region" description="Basic and acidic residues" evidence="1">
    <location>
        <begin position="124"/>
        <end position="139"/>
    </location>
</feature>
<reference evidence="2" key="1">
    <citation type="submission" date="2023-10" db="EMBL/GenBank/DDBJ databases">
        <authorList>
            <person name="Chen Y."/>
            <person name="Shah S."/>
            <person name="Dougan E. K."/>
            <person name="Thang M."/>
            <person name="Chan C."/>
        </authorList>
    </citation>
    <scope>NUCLEOTIDE SEQUENCE [LARGE SCALE GENOMIC DNA]</scope>
</reference>
<proteinExistence type="predicted"/>
<sequence length="253" mass="28373">MSPSKIFAKTLSGSYSATGPPPARAVRAARDRPPPARRGRHACDLHASLGRARAKRRRGRTNPAMIASNTEIKMDGLWPCSAPGGPRRASGPSNNDSGFVFFFPAEDNEEESTATRTPATRLPPKREAIQSQSDRDLLRPRIEAIRTSHVWEQEPWKGDDDDDEEDETRTRRRRKEPRRQDPWVEGPIEGEGWGYNATEDGYKSPQPWGGLLRHHRWTSLKPRRRNSSAGRAHSGMPKVCLPVVMVILLPFSA</sequence>
<gene>
    <name evidence="2" type="ORF">PCOR1329_LOCUS44300</name>
</gene>
<dbReference type="Proteomes" id="UP001189429">
    <property type="component" value="Unassembled WGS sequence"/>
</dbReference>
<accession>A0ABN9U2G0</accession>
<name>A0ABN9U2G0_9DINO</name>
<evidence type="ECO:0000313" key="3">
    <source>
        <dbReference type="Proteomes" id="UP001189429"/>
    </source>
</evidence>
<feature type="region of interest" description="Disordered" evidence="1">
    <location>
        <begin position="1"/>
        <end position="70"/>
    </location>
</feature>
<comment type="caution">
    <text evidence="2">The sequence shown here is derived from an EMBL/GenBank/DDBJ whole genome shotgun (WGS) entry which is preliminary data.</text>
</comment>
<feature type="non-terminal residue" evidence="2">
    <location>
        <position position="253"/>
    </location>
</feature>
<keyword evidence="3" id="KW-1185">Reference proteome</keyword>
<protein>
    <submittedName>
        <fullName evidence="2">Uncharacterized protein</fullName>
    </submittedName>
</protein>
<dbReference type="EMBL" id="CAUYUJ010015322">
    <property type="protein sequence ID" value="CAK0852557.1"/>
    <property type="molecule type" value="Genomic_DNA"/>
</dbReference>
<evidence type="ECO:0000313" key="2">
    <source>
        <dbReference type="EMBL" id="CAK0852557.1"/>
    </source>
</evidence>
<organism evidence="2 3">
    <name type="scientific">Prorocentrum cordatum</name>
    <dbReference type="NCBI Taxonomy" id="2364126"/>
    <lineage>
        <taxon>Eukaryota</taxon>
        <taxon>Sar</taxon>
        <taxon>Alveolata</taxon>
        <taxon>Dinophyceae</taxon>
        <taxon>Prorocentrales</taxon>
        <taxon>Prorocentraceae</taxon>
        <taxon>Prorocentrum</taxon>
    </lineage>
</organism>
<feature type="region of interest" description="Disordered" evidence="1">
    <location>
        <begin position="153"/>
        <end position="199"/>
    </location>
</feature>